<evidence type="ECO:0000313" key="2">
    <source>
        <dbReference type="Proteomes" id="UP000010433"/>
    </source>
</evidence>
<dbReference type="EMBL" id="AMEP01000163">
    <property type="protein sequence ID" value="EKX96240.1"/>
    <property type="molecule type" value="Genomic_DNA"/>
</dbReference>
<reference evidence="1 2" key="1">
    <citation type="submission" date="2012-05" db="EMBL/GenBank/DDBJ databases">
        <authorList>
            <person name="Weinstock G."/>
            <person name="Sodergren E."/>
            <person name="Lobos E.A."/>
            <person name="Fulton L."/>
            <person name="Fulton R."/>
            <person name="Courtney L."/>
            <person name="Fronick C."/>
            <person name="O'Laughlin M."/>
            <person name="Godfrey J."/>
            <person name="Wilson R.M."/>
            <person name="Miner T."/>
            <person name="Farmer C."/>
            <person name="Delehaunty K."/>
            <person name="Cordes M."/>
            <person name="Minx P."/>
            <person name="Tomlinson C."/>
            <person name="Chen J."/>
            <person name="Wollam A."/>
            <person name="Pepin K.H."/>
            <person name="Bhonagiri V."/>
            <person name="Zhang X."/>
            <person name="Suruliraj S."/>
            <person name="Warren W."/>
            <person name="Mitreva M."/>
            <person name="Mardis E.R."/>
            <person name="Wilson R.K."/>
        </authorList>
    </citation>
    <scope>NUCLEOTIDE SEQUENCE [LARGE SCALE GENOMIC DNA]</scope>
    <source>
        <strain evidence="1 2">F0055</strain>
    </source>
</reference>
<dbReference type="AlphaFoldDB" id="L1MYQ9"/>
<name>L1MYQ9_9BACT</name>
<dbReference type="HOGENOM" id="CLU_211025_0_0_10"/>
<dbReference type="Proteomes" id="UP000010433">
    <property type="component" value="Unassembled WGS sequence"/>
</dbReference>
<protein>
    <submittedName>
        <fullName evidence="1">Uncharacterized protein</fullName>
    </submittedName>
</protein>
<gene>
    <name evidence="1" type="ORF">HMPREF9151_02487</name>
</gene>
<evidence type="ECO:0000313" key="1">
    <source>
        <dbReference type="EMBL" id="EKX96240.1"/>
    </source>
</evidence>
<accession>L1MYQ9</accession>
<organism evidence="1 2">
    <name type="scientific">Hoylesella saccharolytica F0055</name>
    <dbReference type="NCBI Taxonomy" id="1127699"/>
    <lineage>
        <taxon>Bacteria</taxon>
        <taxon>Pseudomonadati</taxon>
        <taxon>Bacteroidota</taxon>
        <taxon>Bacteroidia</taxon>
        <taxon>Bacteroidales</taxon>
        <taxon>Prevotellaceae</taxon>
        <taxon>Hoylesella</taxon>
    </lineage>
</organism>
<comment type="caution">
    <text evidence="1">The sequence shown here is derived from an EMBL/GenBank/DDBJ whole genome shotgun (WGS) entry which is preliminary data.</text>
</comment>
<sequence>MLPFDALKRCFLIYKNIAFELQNLFFYKLKAMLLPPPTYAFAS</sequence>
<proteinExistence type="predicted"/>
<dbReference type="STRING" id="1127699.HMPREF9151_02487"/>
<keyword evidence="2" id="KW-1185">Reference proteome</keyword>